<dbReference type="Proteomes" id="UP000002139">
    <property type="component" value="Chromosome"/>
</dbReference>
<dbReference type="RefSeq" id="WP_012233951.1">
    <property type="nucleotide sequence ID" value="NC_010162.1"/>
</dbReference>
<dbReference type="BioCyc" id="SCEL448385:SCE_RS06815-MONOMER"/>
<dbReference type="EMBL" id="AM746676">
    <property type="protein sequence ID" value="CAN91474.1"/>
    <property type="molecule type" value="Genomic_DNA"/>
</dbReference>
<dbReference type="KEGG" id="scl:sce1316"/>
<accession>A9F6W2</accession>
<keyword evidence="2" id="KW-1185">Reference proteome</keyword>
<evidence type="ECO:0000313" key="1">
    <source>
        <dbReference type="EMBL" id="CAN91474.1"/>
    </source>
</evidence>
<proteinExistence type="predicted"/>
<dbReference type="OrthoDB" id="262374at2"/>
<reference evidence="1 2" key="1">
    <citation type="journal article" date="2007" name="Nat. Biotechnol.">
        <title>Complete genome sequence of the myxobacterium Sorangium cellulosum.</title>
        <authorList>
            <person name="Schneiker S."/>
            <person name="Perlova O."/>
            <person name="Kaiser O."/>
            <person name="Gerth K."/>
            <person name="Alici A."/>
            <person name="Altmeyer M.O."/>
            <person name="Bartels D."/>
            <person name="Bekel T."/>
            <person name="Beyer S."/>
            <person name="Bode E."/>
            <person name="Bode H.B."/>
            <person name="Bolten C.J."/>
            <person name="Choudhuri J.V."/>
            <person name="Doss S."/>
            <person name="Elnakady Y.A."/>
            <person name="Frank B."/>
            <person name="Gaigalat L."/>
            <person name="Goesmann A."/>
            <person name="Groeger C."/>
            <person name="Gross F."/>
            <person name="Jelsbak L."/>
            <person name="Jelsbak L."/>
            <person name="Kalinowski J."/>
            <person name="Kegler C."/>
            <person name="Knauber T."/>
            <person name="Konietzny S."/>
            <person name="Kopp M."/>
            <person name="Krause L."/>
            <person name="Krug D."/>
            <person name="Linke B."/>
            <person name="Mahmud T."/>
            <person name="Martinez-Arias R."/>
            <person name="McHardy A.C."/>
            <person name="Merai M."/>
            <person name="Meyer F."/>
            <person name="Mormann S."/>
            <person name="Munoz-Dorado J."/>
            <person name="Perez J."/>
            <person name="Pradella S."/>
            <person name="Rachid S."/>
            <person name="Raddatz G."/>
            <person name="Rosenau F."/>
            <person name="Rueckert C."/>
            <person name="Sasse F."/>
            <person name="Scharfe M."/>
            <person name="Schuster S.C."/>
            <person name="Suen G."/>
            <person name="Treuner-Lange A."/>
            <person name="Velicer G.J."/>
            <person name="Vorholter F.-J."/>
            <person name="Weissman K.J."/>
            <person name="Welch R.D."/>
            <person name="Wenzel S.C."/>
            <person name="Whitworth D.E."/>
            <person name="Wilhelm S."/>
            <person name="Wittmann C."/>
            <person name="Bloecker H."/>
            <person name="Puehler A."/>
            <person name="Mueller R."/>
        </authorList>
    </citation>
    <scope>NUCLEOTIDE SEQUENCE [LARGE SCALE GENOMIC DNA]</scope>
    <source>
        <strain evidence="2">So ce56</strain>
    </source>
</reference>
<protein>
    <submittedName>
        <fullName evidence="1">Uncharacterized protein</fullName>
    </submittedName>
</protein>
<gene>
    <name evidence="1" type="ordered locus">sce1316</name>
</gene>
<evidence type="ECO:0000313" key="2">
    <source>
        <dbReference type="Proteomes" id="UP000002139"/>
    </source>
</evidence>
<dbReference type="HOGENOM" id="CLU_811104_0_0_7"/>
<dbReference type="AlphaFoldDB" id="A9F6W2"/>
<sequence length="342" mass="36729">MRSWEQQVQAAAATLGLDARGGEAKGLVAGRRVSVELTDTQDRPYVLVHGWLRPPLDLGLEMERRQTTLGFVNAVVTGSDDLDIEFSIAADDPSRTGDLFTVALREHLVALHRASYELRIHDGGCTLSEPYGSTDEAWIVRAAHCAAQTVELLDDARAGLRAAASLAAHAEALRALASARGLAFASVPLSITGRIEGGPIEVGSARAAHGRHRITARASFETELGLGLAVRRERLLDGLVTMLGGQDILVDDEAFDRRFHVRVDPRQTDRTAALLDPGARVALLALDERAGPVTIDDRGVTLGPIAPSIAPDTMVWAIDTLDEVRARIERNLLRGPGGGPYR</sequence>
<organism evidence="1 2">
    <name type="scientific">Sorangium cellulosum (strain So ce56)</name>
    <name type="common">Polyangium cellulosum (strain So ce56)</name>
    <dbReference type="NCBI Taxonomy" id="448385"/>
    <lineage>
        <taxon>Bacteria</taxon>
        <taxon>Pseudomonadati</taxon>
        <taxon>Myxococcota</taxon>
        <taxon>Polyangia</taxon>
        <taxon>Polyangiales</taxon>
        <taxon>Polyangiaceae</taxon>
        <taxon>Sorangium</taxon>
    </lineage>
</organism>
<name>A9F6W2_SORC5</name>